<dbReference type="EMBL" id="JAHHHV010000003">
    <property type="protein sequence ID" value="MBW4463943.1"/>
    <property type="molecule type" value="Genomic_DNA"/>
</dbReference>
<name>A0A951P6P6_9CYAN</name>
<reference evidence="1" key="2">
    <citation type="journal article" date="2022" name="Microbiol. Resour. Announc.">
        <title>Metagenome Sequencing to Explore Phylogenomics of Terrestrial Cyanobacteria.</title>
        <authorList>
            <person name="Ward R.D."/>
            <person name="Stajich J.E."/>
            <person name="Johansen J.R."/>
            <person name="Huntemann M."/>
            <person name="Clum A."/>
            <person name="Foster B."/>
            <person name="Foster B."/>
            <person name="Roux S."/>
            <person name="Palaniappan K."/>
            <person name="Varghese N."/>
            <person name="Mukherjee S."/>
            <person name="Reddy T.B.K."/>
            <person name="Daum C."/>
            <person name="Copeland A."/>
            <person name="Chen I.A."/>
            <person name="Ivanova N.N."/>
            <person name="Kyrpides N.C."/>
            <person name="Shapiro N."/>
            <person name="Eloe-Fadrosh E.A."/>
            <person name="Pietrasiak N."/>
        </authorList>
    </citation>
    <scope>NUCLEOTIDE SEQUENCE</scope>
    <source>
        <strain evidence="1">GSE-TBD4-15B</strain>
    </source>
</reference>
<reference evidence="1" key="1">
    <citation type="submission" date="2021-05" db="EMBL/GenBank/DDBJ databases">
        <authorList>
            <person name="Pietrasiak N."/>
            <person name="Ward R."/>
            <person name="Stajich J.E."/>
            <person name="Kurbessoian T."/>
        </authorList>
    </citation>
    <scope>NUCLEOTIDE SEQUENCE</scope>
    <source>
        <strain evidence="1">GSE-TBD4-15B</strain>
    </source>
</reference>
<accession>A0A951P6P6</accession>
<comment type="caution">
    <text evidence="1">The sequence shown here is derived from an EMBL/GenBank/DDBJ whole genome shotgun (WGS) entry which is preliminary data.</text>
</comment>
<sequence length="53" mass="6392">MPSSQPVIIEKRDQDGSYYQVYDPATQSSKTFSSELETRIWLDRRYYDSPRNW</sequence>
<proteinExistence type="predicted"/>
<dbReference type="Proteomes" id="UP000707356">
    <property type="component" value="Unassembled WGS sequence"/>
</dbReference>
<organism evidence="1 2">
    <name type="scientific">Pegethrix bostrychoides GSE-TBD4-15B</name>
    <dbReference type="NCBI Taxonomy" id="2839662"/>
    <lineage>
        <taxon>Bacteria</taxon>
        <taxon>Bacillati</taxon>
        <taxon>Cyanobacteriota</taxon>
        <taxon>Cyanophyceae</taxon>
        <taxon>Oculatellales</taxon>
        <taxon>Oculatellaceae</taxon>
        <taxon>Pegethrix</taxon>
    </lineage>
</organism>
<evidence type="ECO:0000313" key="1">
    <source>
        <dbReference type="EMBL" id="MBW4463943.1"/>
    </source>
</evidence>
<evidence type="ECO:0000313" key="2">
    <source>
        <dbReference type="Proteomes" id="UP000707356"/>
    </source>
</evidence>
<protein>
    <submittedName>
        <fullName evidence="1">Uncharacterized protein</fullName>
    </submittedName>
</protein>
<gene>
    <name evidence="1" type="ORF">KME07_00675</name>
</gene>
<dbReference type="AlphaFoldDB" id="A0A951P6P6"/>